<accession>A0AAV3Q111</accession>
<protein>
    <submittedName>
        <fullName evidence="2">Uncharacterized protein</fullName>
    </submittedName>
</protein>
<evidence type="ECO:0000313" key="2">
    <source>
        <dbReference type="EMBL" id="GAA0155922.1"/>
    </source>
</evidence>
<name>A0AAV3Q111_LITER</name>
<reference evidence="2 3" key="1">
    <citation type="submission" date="2024-01" db="EMBL/GenBank/DDBJ databases">
        <title>The complete chloroplast genome sequence of Lithospermum erythrorhizon: insights into the phylogenetic relationship among Boraginaceae species and the maternal lineages of purple gromwells.</title>
        <authorList>
            <person name="Okada T."/>
            <person name="Watanabe K."/>
        </authorList>
    </citation>
    <scope>NUCLEOTIDE SEQUENCE [LARGE SCALE GENOMIC DNA]</scope>
</reference>
<feature type="compositionally biased region" description="Basic residues" evidence="1">
    <location>
        <begin position="73"/>
        <end position="89"/>
    </location>
</feature>
<gene>
    <name evidence="2" type="ORF">LIER_13536</name>
</gene>
<dbReference type="AlphaFoldDB" id="A0AAV3Q111"/>
<dbReference type="Proteomes" id="UP001454036">
    <property type="component" value="Unassembled WGS sequence"/>
</dbReference>
<feature type="compositionally biased region" description="Basic residues" evidence="1">
    <location>
        <begin position="51"/>
        <end position="64"/>
    </location>
</feature>
<feature type="region of interest" description="Disordered" evidence="1">
    <location>
        <begin position="1"/>
        <end position="89"/>
    </location>
</feature>
<feature type="compositionally biased region" description="Basic and acidic residues" evidence="1">
    <location>
        <begin position="35"/>
        <end position="47"/>
    </location>
</feature>
<evidence type="ECO:0000256" key="1">
    <source>
        <dbReference type="SAM" id="MobiDB-lite"/>
    </source>
</evidence>
<organism evidence="2 3">
    <name type="scientific">Lithospermum erythrorhizon</name>
    <name type="common">Purple gromwell</name>
    <name type="synonym">Lithospermum officinale var. erythrorhizon</name>
    <dbReference type="NCBI Taxonomy" id="34254"/>
    <lineage>
        <taxon>Eukaryota</taxon>
        <taxon>Viridiplantae</taxon>
        <taxon>Streptophyta</taxon>
        <taxon>Embryophyta</taxon>
        <taxon>Tracheophyta</taxon>
        <taxon>Spermatophyta</taxon>
        <taxon>Magnoliopsida</taxon>
        <taxon>eudicotyledons</taxon>
        <taxon>Gunneridae</taxon>
        <taxon>Pentapetalae</taxon>
        <taxon>asterids</taxon>
        <taxon>lamiids</taxon>
        <taxon>Boraginales</taxon>
        <taxon>Boraginaceae</taxon>
        <taxon>Boraginoideae</taxon>
        <taxon>Lithospermeae</taxon>
        <taxon>Lithospermum</taxon>
    </lineage>
</organism>
<keyword evidence="3" id="KW-1185">Reference proteome</keyword>
<dbReference type="EMBL" id="BAABME010002747">
    <property type="protein sequence ID" value="GAA0155922.1"/>
    <property type="molecule type" value="Genomic_DNA"/>
</dbReference>
<sequence>MNNIVPNISVQVPQEATEQEEPQEQGEPAEVPIEPVEHVESPQEEPAKVPAPKKRLRQQRKKHLSQPTLATTKTKRMGKSKRKSSSQNA</sequence>
<comment type="caution">
    <text evidence="2">The sequence shown here is derived from an EMBL/GenBank/DDBJ whole genome shotgun (WGS) entry which is preliminary data.</text>
</comment>
<evidence type="ECO:0000313" key="3">
    <source>
        <dbReference type="Proteomes" id="UP001454036"/>
    </source>
</evidence>
<proteinExistence type="predicted"/>